<dbReference type="EMBL" id="KJ858521">
    <property type="protein sequence ID" value="AII26767.1"/>
    <property type="molecule type" value="Genomic_DNA"/>
</dbReference>
<organism evidence="1 2">
    <name type="scientific">Aeromonas phage pAh6-C</name>
    <dbReference type="NCBI Taxonomy" id="1505227"/>
    <lineage>
        <taxon>Viruses</taxon>
        <taxon>Duplodnaviria</taxon>
        <taxon>Heunggongvirae</taxon>
        <taxon>Uroviricota</taxon>
        <taxon>Caudoviricetes</taxon>
        <taxon>Chaseviridae</taxon>
        <taxon>Nefertitivirinae</taxon>
        <taxon>Pahsextavirus</taxon>
        <taxon>Pahsextavirus pAh6C</taxon>
    </lineage>
</organism>
<reference evidence="1 2" key="1">
    <citation type="submission" date="2014-05" db="EMBL/GenBank/DDBJ databases">
        <title>Complete genome sequence of Aeromonas bacteriophage pAh6-C.</title>
        <authorList>
            <person name="Jun J.W."/>
            <person name="Park S.C."/>
        </authorList>
    </citation>
    <scope>NUCLEOTIDE SEQUENCE [LARGE SCALE GENOMIC DNA]</scope>
</reference>
<dbReference type="RefSeq" id="YP_009103347.1">
    <property type="nucleotide sequence ID" value="NC_025459.1"/>
</dbReference>
<keyword evidence="2" id="KW-1185">Reference proteome</keyword>
<dbReference type="Proteomes" id="UP000028666">
    <property type="component" value="Segment"/>
</dbReference>
<dbReference type="KEGG" id="vg:22112269"/>
<name>A0A076G5J5_9CAUD</name>
<sequence>MFGRIMRLEARRELTADPFFVTDKLRINCEIEMSLAQQLAQASITIYNLSEENSKALTSGDHEVASKDNAESLRVASKVFIRLYAGYQDEVLANGELPLVIEGIVMNAYARRAVPHHLTHLFVLPLASSFLRQPFTPFSVPRGTPLRFVLERMTWEAGFEAVTFDLPDSILQQDMGGEALEPDPDLYGTLHKLGKAYSFTFSQRASGIGFYPRIDDSAQSHNEFNHLQANGEVYNVKPFLLKGAPTVGVATISFPMVLDAKVFPGWVIDVQDISGTRGDLALPSGGLPDYSALGDPLFYTDDVAKYAVLPRYMLKKVIHKMDTYVDLWETLVVGTVPTAGDYGKWEQHG</sequence>
<dbReference type="OrthoDB" id="30185at10239"/>
<protein>
    <submittedName>
        <fullName evidence="1">Uncharacterized protein</fullName>
    </submittedName>
</protein>
<dbReference type="GeneID" id="22112269"/>
<evidence type="ECO:0000313" key="2">
    <source>
        <dbReference type="Proteomes" id="UP000028666"/>
    </source>
</evidence>
<gene>
    <name evidence="1" type="ORF">AH6C_013</name>
</gene>
<proteinExistence type="predicted"/>
<accession>A0A076G5J5</accession>
<evidence type="ECO:0000313" key="1">
    <source>
        <dbReference type="EMBL" id="AII26767.1"/>
    </source>
</evidence>